<dbReference type="EMBL" id="CP051677">
    <property type="protein sequence ID" value="QJD77219.1"/>
    <property type="molecule type" value="Genomic_DNA"/>
</dbReference>
<proteinExistence type="predicted"/>
<keyword evidence="3" id="KW-1185">Reference proteome</keyword>
<evidence type="ECO:0000313" key="2">
    <source>
        <dbReference type="EMBL" id="QJD77219.1"/>
    </source>
</evidence>
<gene>
    <name evidence="2" type="ORF">HH216_01375</name>
</gene>
<feature type="chain" id="PRO_5029650016" description="Lipocalin-like domain-containing protein" evidence="1">
    <location>
        <begin position="19"/>
        <end position="151"/>
    </location>
</feature>
<feature type="signal peptide" evidence="1">
    <location>
        <begin position="1"/>
        <end position="18"/>
    </location>
</feature>
<keyword evidence="1" id="KW-0732">Signal</keyword>
<evidence type="ECO:0008006" key="4">
    <source>
        <dbReference type="Google" id="ProtNLM"/>
    </source>
</evidence>
<sequence length="151" mass="16295">MKKAFPFFAFIGLMLAFAACSKKDDVAPAIDSATQIAGTYVMNNFRYDSASVSVYNYTLPVSSGSNTLSGTIVARRDSASVVYTTYTLKLTGYPDDNETIGQLKLQGTAAPYDLYYGTTKVGTADGSNFTIDFSYTDGGITYRQVISGKKQ</sequence>
<evidence type="ECO:0000313" key="3">
    <source>
        <dbReference type="Proteomes" id="UP000501128"/>
    </source>
</evidence>
<accession>A0A7L5DGD3</accession>
<evidence type="ECO:0000256" key="1">
    <source>
        <dbReference type="SAM" id="SignalP"/>
    </source>
</evidence>
<dbReference type="KEGG" id="srho:HH216_01375"/>
<name>A0A7L5DGD3_9BACT</name>
<dbReference type="Proteomes" id="UP000501128">
    <property type="component" value="Chromosome"/>
</dbReference>
<organism evidence="2 3">
    <name type="scientific">Spirosoma rhododendri</name>
    <dbReference type="NCBI Taxonomy" id="2728024"/>
    <lineage>
        <taxon>Bacteria</taxon>
        <taxon>Pseudomonadati</taxon>
        <taxon>Bacteroidota</taxon>
        <taxon>Cytophagia</taxon>
        <taxon>Cytophagales</taxon>
        <taxon>Cytophagaceae</taxon>
        <taxon>Spirosoma</taxon>
    </lineage>
</organism>
<dbReference type="PROSITE" id="PS51257">
    <property type="entry name" value="PROKAR_LIPOPROTEIN"/>
    <property type="match status" value="1"/>
</dbReference>
<dbReference type="RefSeq" id="WP_169549162.1">
    <property type="nucleotide sequence ID" value="NZ_CP051677.1"/>
</dbReference>
<protein>
    <recommendedName>
        <fullName evidence="4">Lipocalin-like domain-containing protein</fullName>
    </recommendedName>
</protein>
<dbReference type="AlphaFoldDB" id="A0A7L5DGD3"/>
<reference evidence="2 3" key="1">
    <citation type="submission" date="2020-04" db="EMBL/GenBank/DDBJ databases">
        <title>Genome sequencing of novel species.</title>
        <authorList>
            <person name="Heo J."/>
            <person name="Kim S.-J."/>
            <person name="Kim J.-S."/>
            <person name="Hong S.-B."/>
            <person name="Kwon S.-W."/>
        </authorList>
    </citation>
    <scope>NUCLEOTIDE SEQUENCE [LARGE SCALE GENOMIC DNA]</scope>
    <source>
        <strain evidence="2 3">CJU-R4</strain>
    </source>
</reference>